<evidence type="ECO:0000256" key="1">
    <source>
        <dbReference type="SAM" id="Phobius"/>
    </source>
</evidence>
<dbReference type="AlphaFoldDB" id="A0AAD7U5V2"/>
<proteinExistence type="predicted"/>
<comment type="caution">
    <text evidence="2">The sequence shown here is derived from an EMBL/GenBank/DDBJ whole genome shotgun (WGS) entry which is preliminary data.</text>
</comment>
<keyword evidence="1" id="KW-1133">Transmembrane helix</keyword>
<accession>A0AAD7U5V2</accession>
<organism evidence="2 3">
    <name type="scientific">Chrysophaeum taylorii</name>
    <dbReference type="NCBI Taxonomy" id="2483200"/>
    <lineage>
        <taxon>Eukaryota</taxon>
        <taxon>Sar</taxon>
        <taxon>Stramenopiles</taxon>
        <taxon>Ochrophyta</taxon>
        <taxon>Pelagophyceae</taxon>
        <taxon>Pelagomonadales</taxon>
        <taxon>Pelagomonadaceae</taxon>
        <taxon>Chrysophaeum</taxon>
    </lineage>
</organism>
<feature type="transmembrane region" description="Helical" evidence="1">
    <location>
        <begin position="36"/>
        <end position="55"/>
    </location>
</feature>
<keyword evidence="3" id="KW-1185">Reference proteome</keyword>
<name>A0AAD7U5V2_9STRA</name>
<reference evidence="2" key="1">
    <citation type="submission" date="2023-01" db="EMBL/GenBank/DDBJ databases">
        <title>Metagenome sequencing of chrysophaentin producing Chrysophaeum taylorii.</title>
        <authorList>
            <person name="Davison J."/>
            <person name="Bewley C."/>
        </authorList>
    </citation>
    <scope>NUCLEOTIDE SEQUENCE</scope>
    <source>
        <strain evidence="2">NIES-1699</strain>
    </source>
</reference>
<dbReference type="InterPro" id="IPR024133">
    <property type="entry name" value="TM_138"/>
</dbReference>
<dbReference type="EMBL" id="JAQMWT010000667">
    <property type="protein sequence ID" value="KAJ8598653.1"/>
    <property type="molecule type" value="Genomic_DNA"/>
</dbReference>
<sequence>MRNHIKSILLFGLLFTDLMMNSSLEYDDYSSYPTMFGIQLFVVLCSFVVVFLMLCETYPFRVGLIGALHAEFREVFWLHPSYFFATLFLGLFRIVQFPQLSAGRRHFRQDNGMWDTTTQAGLRYTTISHLHKLLAAFYYFANVRAAVRLVITSLNAIADALCARLLVEPPCHLLGGSHGKVSCALDWSAFVLVTTSEGREVSLSQNDFAPQLGSPRQLHGCRDATVETAWKNRSSAWFWDIKDEWYTCRKQKNLSKLWKHATQLGASRCVPPKVESSRMVKRVATLFIEKTLGNKPFVQLHLRRGDAVHQCDTSVPVVLEYVECSLVVNARTSNVTLLLNTDDTNANGYVTRVMDALRRSTKVHFADVLHLDAALRNASFVVDHNGARQQQSNVVAMLLRSDNLFLFGVETEIMARASLALVRRRNKHCVPCEGY</sequence>
<keyword evidence="1" id="KW-0472">Membrane</keyword>
<keyword evidence="1" id="KW-0812">Transmembrane</keyword>
<gene>
    <name evidence="2" type="ORF">CTAYLR_003050</name>
</gene>
<dbReference type="Proteomes" id="UP001230188">
    <property type="component" value="Unassembled WGS sequence"/>
</dbReference>
<dbReference type="Pfam" id="PF14935">
    <property type="entry name" value="TMEM138"/>
    <property type="match status" value="1"/>
</dbReference>
<evidence type="ECO:0000313" key="2">
    <source>
        <dbReference type="EMBL" id="KAJ8598653.1"/>
    </source>
</evidence>
<protein>
    <submittedName>
        <fullName evidence="2">Uncharacterized protein</fullName>
    </submittedName>
</protein>
<evidence type="ECO:0000313" key="3">
    <source>
        <dbReference type="Proteomes" id="UP001230188"/>
    </source>
</evidence>
<feature type="transmembrane region" description="Helical" evidence="1">
    <location>
        <begin position="76"/>
        <end position="95"/>
    </location>
</feature>